<dbReference type="InterPro" id="IPR046887">
    <property type="entry name" value="RsmE_PUA-like"/>
</dbReference>
<evidence type="ECO:0000256" key="11">
    <source>
        <dbReference type="ARBA" id="ARBA00047944"/>
    </source>
</evidence>
<dbReference type="InterPro" id="IPR006700">
    <property type="entry name" value="RsmE"/>
</dbReference>
<dbReference type="InterPro" id="IPR015947">
    <property type="entry name" value="PUA-like_sf"/>
</dbReference>
<evidence type="ECO:0000256" key="7">
    <source>
        <dbReference type="ARBA" id="ARBA00022603"/>
    </source>
</evidence>
<evidence type="ECO:0000256" key="12">
    <source>
        <dbReference type="PIRNR" id="PIRNR015601"/>
    </source>
</evidence>
<dbReference type="RefSeq" id="WP_134080858.1">
    <property type="nucleotide sequence ID" value="NZ_SOQX01000001.1"/>
</dbReference>
<comment type="similarity">
    <text evidence="2 12">Belongs to the RNA methyltransferase RsmE family.</text>
</comment>
<comment type="caution">
    <text evidence="15">The sequence shown here is derived from an EMBL/GenBank/DDBJ whole genome shotgun (WGS) entry which is preliminary data.</text>
</comment>
<evidence type="ECO:0000313" key="15">
    <source>
        <dbReference type="EMBL" id="TDY04178.1"/>
    </source>
</evidence>
<gene>
    <name evidence="15" type="ORF">EDC23_0550</name>
</gene>
<dbReference type="NCBIfam" id="TIGR00046">
    <property type="entry name" value="RsmE family RNA methyltransferase"/>
    <property type="match status" value="1"/>
</dbReference>
<sequence length="251" mass="27812">MRIPRFYQDQPLRAGSTIELDTAAMRHSIGVLRLKPDDSLILFNGDGRDYSGKLTAISKKQASVYIEASHAVDNESPLQSHLALGIAKGERMDYAIQKAVELGINHLTPLQTERCVVQLDDRREQKRRLHWQGIIRSACEQSGRAVLPKLDPVTAYQTFLETPLAGQHMILDPRSEQDLSDCNRPQPLVLMIGPEGGFSEAERKLAYQHDAIGVRLGPRILRTETAVVAGLTAAQTLWGDLDQAPSQGQND</sequence>
<keyword evidence="7 12" id="KW-0489">Methyltransferase</keyword>
<dbReference type="SUPFAM" id="SSF88697">
    <property type="entry name" value="PUA domain-like"/>
    <property type="match status" value="1"/>
</dbReference>
<dbReference type="Gene3D" id="2.40.240.20">
    <property type="entry name" value="Hypothetical PUA domain-like, domain 1"/>
    <property type="match status" value="1"/>
</dbReference>
<evidence type="ECO:0000256" key="5">
    <source>
        <dbReference type="ARBA" id="ARBA00022490"/>
    </source>
</evidence>
<dbReference type="PIRSF" id="PIRSF015601">
    <property type="entry name" value="MTase_slr0722"/>
    <property type="match status" value="1"/>
</dbReference>
<proteinExistence type="inferred from homology"/>
<dbReference type="InterPro" id="IPR046886">
    <property type="entry name" value="RsmE_MTase_dom"/>
</dbReference>
<dbReference type="CDD" id="cd18084">
    <property type="entry name" value="RsmE-like"/>
    <property type="match status" value="1"/>
</dbReference>
<evidence type="ECO:0000313" key="16">
    <source>
        <dbReference type="Proteomes" id="UP000294914"/>
    </source>
</evidence>
<organism evidence="15 16">
    <name type="scientific">Thiohalophilus thiocyanatoxydans</name>
    <dbReference type="NCBI Taxonomy" id="381308"/>
    <lineage>
        <taxon>Bacteria</taxon>
        <taxon>Pseudomonadati</taxon>
        <taxon>Pseudomonadota</taxon>
        <taxon>Gammaproteobacteria</taxon>
        <taxon>Thiohalomonadales</taxon>
        <taxon>Thiohalophilaceae</taxon>
        <taxon>Thiohalophilus</taxon>
    </lineage>
</organism>
<accession>A0A4R8IU52</accession>
<evidence type="ECO:0000259" key="14">
    <source>
        <dbReference type="Pfam" id="PF20260"/>
    </source>
</evidence>
<keyword evidence="6 12" id="KW-0698">rRNA processing</keyword>
<keyword evidence="16" id="KW-1185">Reference proteome</keyword>
<reference evidence="15 16" key="1">
    <citation type="submission" date="2019-03" db="EMBL/GenBank/DDBJ databases">
        <title>Genomic Encyclopedia of Type Strains, Phase IV (KMG-IV): sequencing the most valuable type-strain genomes for metagenomic binning, comparative biology and taxonomic classification.</title>
        <authorList>
            <person name="Goeker M."/>
        </authorList>
    </citation>
    <scope>NUCLEOTIDE SEQUENCE [LARGE SCALE GENOMIC DNA]</scope>
    <source>
        <strain evidence="15 16">DSM 16326</strain>
    </source>
</reference>
<evidence type="ECO:0000256" key="4">
    <source>
        <dbReference type="ARBA" id="ARBA00013673"/>
    </source>
</evidence>
<evidence type="ECO:0000256" key="2">
    <source>
        <dbReference type="ARBA" id="ARBA00005528"/>
    </source>
</evidence>
<comment type="catalytic activity">
    <reaction evidence="11 12">
        <text>uridine(1498) in 16S rRNA + S-adenosyl-L-methionine = N(3)-methyluridine(1498) in 16S rRNA + S-adenosyl-L-homocysteine + H(+)</text>
        <dbReference type="Rhea" id="RHEA:42920"/>
        <dbReference type="Rhea" id="RHEA-COMP:10283"/>
        <dbReference type="Rhea" id="RHEA-COMP:10284"/>
        <dbReference type="ChEBI" id="CHEBI:15378"/>
        <dbReference type="ChEBI" id="CHEBI:57856"/>
        <dbReference type="ChEBI" id="CHEBI:59789"/>
        <dbReference type="ChEBI" id="CHEBI:65315"/>
        <dbReference type="ChEBI" id="CHEBI:74502"/>
        <dbReference type="EC" id="2.1.1.193"/>
    </reaction>
</comment>
<dbReference type="EC" id="2.1.1.193" evidence="3 12"/>
<protein>
    <recommendedName>
        <fullName evidence="4 12">Ribosomal RNA small subunit methyltransferase E</fullName>
        <ecNumber evidence="3 12">2.1.1.193</ecNumber>
    </recommendedName>
</protein>
<comment type="subcellular location">
    <subcellularLocation>
        <location evidence="1 12">Cytoplasm</location>
    </subcellularLocation>
</comment>
<dbReference type="OrthoDB" id="9815641at2"/>
<feature type="domain" description="Ribosomal RNA small subunit methyltransferase E methyltransferase" evidence="13">
    <location>
        <begin position="74"/>
        <end position="234"/>
    </location>
</feature>
<dbReference type="Pfam" id="PF04452">
    <property type="entry name" value="Methyltrans_RNA"/>
    <property type="match status" value="1"/>
</dbReference>
<dbReference type="PANTHER" id="PTHR30027">
    <property type="entry name" value="RIBOSOMAL RNA SMALL SUBUNIT METHYLTRANSFERASE E"/>
    <property type="match status" value="1"/>
</dbReference>
<name>A0A4R8IU52_9GAMM</name>
<feature type="domain" description="Ribosomal RNA small subunit methyltransferase E PUA-like" evidence="14">
    <location>
        <begin position="31"/>
        <end position="64"/>
    </location>
</feature>
<evidence type="ECO:0000256" key="3">
    <source>
        <dbReference type="ARBA" id="ARBA00012328"/>
    </source>
</evidence>
<keyword evidence="5 12" id="KW-0963">Cytoplasm</keyword>
<dbReference type="GO" id="GO:0070042">
    <property type="term" value="F:rRNA (uridine-N3-)-methyltransferase activity"/>
    <property type="evidence" value="ECO:0007669"/>
    <property type="project" value="TreeGrafter"/>
</dbReference>
<keyword evidence="8 12" id="KW-0808">Transferase</keyword>
<evidence type="ECO:0000259" key="13">
    <source>
        <dbReference type="Pfam" id="PF04452"/>
    </source>
</evidence>
<evidence type="ECO:0000256" key="6">
    <source>
        <dbReference type="ARBA" id="ARBA00022552"/>
    </source>
</evidence>
<evidence type="ECO:0000256" key="8">
    <source>
        <dbReference type="ARBA" id="ARBA00022679"/>
    </source>
</evidence>
<dbReference type="Gene3D" id="3.40.1280.10">
    <property type="match status" value="1"/>
</dbReference>
<evidence type="ECO:0000256" key="1">
    <source>
        <dbReference type="ARBA" id="ARBA00004496"/>
    </source>
</evidence>
<dbReference type="GO" id="GO:0070475">
    <property type="term" value="P:rRNA base methylation"/>
    <property type="evidence" value="ECO:0007669"/>
    <property type="project" value="TreeGrafter"/>
</dbReference>
<keyword evidence="9 12" id="KW-0949">S-adenosyl-L-methionine</keyword>
<evidence type="ECO:0000256" key="10">
    <source>
        <dbReference type="ARBA" id="ARBA00025699"/>
    </source>
</evidence>
<dbReference type="GO" id="GO:0005737">
    <property type="term" value="C:cytoplasm"/>
    <property type="evidence" value="ECO:0007669"/>
    <property type="project" value="UniProtKB-SubCell"/>
</dbReference>
<comment type="function">
    <text evidence="10 12">Specifically methylates the N3 position of the uracil ring of uridine 1498 (m3U1498) in 16S rRNA. Acts on the fully assembled 30S ribosomal subunit.</text>
</comment>
<dbReference type="InterPro" id="IPR029026">
    <property type="entry name" value="tRNA_m1G_MTases_N"/>
</dbReference>
<dbReference type="PANTHER" id="PTHR30027:SF3">
    <property type="entry name" value="16S RRNA (URACIL(1498)-N(3))-METHYLTRANSFERASE"/>
    <property type="match status" value="1"/>
</dbReference>
<evidence type="ECO:0000256" key="9">
    <source>
        <dbReference type="ARBA" id="ARBA00022691"/>
    </source>
</evidence>
<dbReference type="AlphaFoldDB" id="A0A4R8IU52"/>
<dbReference type="SUPFAM" id="SSF75217">
    <property type="entry name" value="alpha/beta knot"/>
    <property type="match status" value="1"/>
</dbReference>
<dbReference type="EMBL" id="SOQX01000001">
    <property type="protein sequence ID" value="TDY04178.1"/>
    <property type="molecule type" value="Genomic_DNA"/>
</dbReference>
<dbReference type="NCBIfam" id="NF008692">
    <property type="entry name" value="PRK11713.1-5"/>
    <property type="match status" value="1"/>
</dbReference>
<dbReference type="Pfam" id="PF20260">
    <property type="entry name" value="PUA_4"/>
    <property type="match status" value="1"/>
</dbReference>
<dbReference type="InterPro" id="IPR029028">
    <property type="entry name" value="Alpha/beta_knot_MTases"/>
</dbReference>
<dbReference type="Proteomes" id="UP000294914">
    <property type="component" value="Unassembled WGS sequence"/>
</dbReference>